<dbReference type="Proteomes" id="UP000053001">
    <property type="component" value="Unassembled WGS sequence"/>
</dbReference>
<name>A0A091PYH3_LEPDC</name>
<proteinExistence type="predicted"/>
<gene>
    <name evidence="1" type="ORF">N330_06922</name>
</gene>
<keyword evidence="2" id="KW-1185">Reference proteome</keyword>
<evidence type="ECO:0000313" key="1">
    <source>
        <dbReference type="EMBL" id="KFQ12987.1"/>
    </source>
</evidence>
<dbReference type="EMBL" id="KK681953">
    <property type="protein sequence ID" value="KFQ12987.1"/>
    <property type="molecule type" value="Genomic_DNA"/>
</dbReference>
<organism evidence="1 2">
    <name type="scientific">Leptosomus discolor</name>
    <name type="common">Madagascar cuckoo roller</name>
    <name type="synonym">Cuculus discolor</name>
    <dbReference type="NCBI Taxonomy" id="188344"/>
    <lineage>
        <taxon>Eukaryota</taxon>
        <taxon>Metazoa</taxon>
        <taxon>Chordata</taxon>
        <taxon>Craniata</taxon>
        <taxon>Vertebrata</taxon>
        <taxon>Euteleostomi</taxon>
        <taxon>Archelosauria</taxon>
        <taxon>Archosauria</taxon>
        <taxon>Dinosauria</taxon>
        <taxon>Saurischia</taxon>
        <taxon>Theropoda</taxon>
        <taxon>Coelurosauria</taxon>
        <taxon>Aves</taxon>
        <taxon>Neognathae</taxon>
        <taxon>Neoaves</taxon>
        <taxon>Telluraves</taxon>
        <taxon>Coraciimorphae</taxon>
        <taxon>Coraciiformes</taxon>
        <taxon>Leptosomidae</taxon>
        <taxon>Leptosomus</taxon>
    </lineage>
</organism>
<dbReference type="AlphaFoldDB" id="A0A091PYH3"/>
<protein>
    <submittedName>
        <fullName evidence="1">Transforming protein p68/c-ets-1</fullName>
    </submittedName>
</protein>
<accession>A0A091PYH3</accession>
<reference evidence="1 2" key="1">
    <citation type="submission" date="2014-04" db="EMBL/GenBank/DDBJ databases">
        <title>Genome evolution of avian class.</title>
        <authorList>
            <person name="Zhang G."/>
            <person name="Li C."/>
        </authorList>
    </citation>
    <scope>NUCLEOTIDE SEQUENCE [LARGE SCALE GENOMIC DNA]</scope>
    <source>
        <strain evidence="1">BGI_N330</strain>
    </source>
</reference>
<feature type="non-terminal residue" evidence="1">
    <location>
        <position position="1"/>
    </location>
</feature>
<feature type="non-terminal residue" evidence="1">
    <location>
        <position position="49"/>
    </location>
</feature>
<dbReference type="PhylomeDB" id="A0A091PYH3"/>
<sequence length="49" mass="5358">QKQGAAGPCEDPWVTCGFQSTCCQPRTCCPLWDEPATQEVPTGLEHYST</sequence>
<evidence type="ECO:0000313" key="2">
    <source>
        <dbReference type="Proteomes" id="UP000053001"/>
    </source>
</evidence>